<dbReference type="eggNOG" id="ENOG5033HVT">
    <property type="taxonomic scope" value="Bacteria"/>
</dbReference>
<dbReference type="Proteomes" id="UP000002207">
    <property type="component" value="Chromosome"/>
</dbReference>
<keyword evidence="2" id="KW-1185">Reference proteome</keyword>
<sequence length="147" mass="16367">MRPILRMPVDRVRDLTMTNRAAVPTLALVPPGMQTLMEELQLAVPTGLKKCATVEEIVHGKPESFYAVALIPSGSLPPEQWWNLWGYLQAMEPRPSVLVYAIRSDFEMWTSVLDAGGFDVIVAPFTKEKLRAAISAAIGDFYGRHKI</sequence>
<dbReference type="EMBL" id="CP001472">
    <property type="protein sequence ID" value="ACO32638.1"/>
    <property type="molecule type" value="Genomic_DNA"/>
</dbReference>
<dbReference type="AlphaFoldDB" id="C1F5D8"/>
<accession>C1F5D8</accession>
<dbReference type="InterPro" id="IPR011006">
    <property type="entry name" value="CheY-like_superfamily"/>
</dbReference>
<evidence type="ECO:0000313" key="1">
    <source>
        <dbReference type="EMBL" id="ACO32638.1"/>
    </source>
</evidence>
<dbReference type="STRING" id="240015.ACP_1311"/>
<proteinExistence type="predicted"/>
<dbReference type="InParanoid" id="C1F5D8"/>
<dbReference type="KEGG" id="aca:ACP_1311"/>
<dbReference type="HOGENOM" id="CLU_1763999_0_0_0"/>
<protein>
    <recommendedName>
        <fullName evidence="3">Response regulatory domain-containing protein</fullName>
    </recommendedName>
</protein>
<evidence type="ECO:0008006" key="3">
    <source>
        <dbReference type="Google" id="ProtNLM"/>
    </source>
</evidence>
<reference evidence="1 2" key="1">
    <citation type="journal article" date="2009" name="Appl. Environ. Microbiol.">
        <title>Three genomes from the phylum Acidobacteria provide insight into the lifestyles of these microorganisms in soils.</title>
        <authorList>
            <person name="Ward N.L."/>
            <person name="Challacombe J.F."/>
            <person name="Janssen P.H."/>
            <person name="Henrissat B."/>
            <person name="Coutinho P.M."/>
            <person name="Wu M."/>
            <person name="Xie G."/>
            <person name="Haft D.H."/>
            <person name="Sait M."/>
            <person name="Badger J."/>
            <person name="Barabote R.D."/>
            <person name="Bradley B."/>
            <person name="Brettin T.S."/>
            <person name="Brinkac L.M."/>
            <person name="Bruce D."/>
            <person name="Creasy T."/>
            <person name="Daugherty S.C."/>
            <person name="Davidsen T.M."/>
            <person name="DeBoy R.T."/>
            <person name="Detter J.C."/>
            <person name="Dodson R.J."/>
            <person name="Durkin A.S."/>
            <person name="Ganapathy A."/>
            <person name="Gwinn-Giglio M."/>
            <person name="Han C.S."/>
            <person name="Khouri H."/>
            <person name="Kiss H."/>
            <person name="Kothari S.P."/>
            <person name="Madupu R."/>
            <person name="Nelson K.E."/>
            <person name="Nelson W.C."/>
            <person name="Paulsen I."/>
            <person name="Penn K."/>
            <person name="Ren Q."/>
            <person name="Rosovitz M.J."/>
            <person name="Selengut J.D."/>
            <person name="Shrivastava S."/>
            <person name="Sullivan S.A."/>
            <person name="Tapia R."/>
            <person name="Thompson L.S."/>
            <person name="Watkins K.L."/>
            <person name="Yang Q."/>
            <person name="Yu C."/>
            <person name="Zafar N."/>
            <person name="Zhou L."/>
            <person name="Kuske C.R."/>
        </authorList>
    </citation>
    <scope>NUCLEOTIDE SEQUENCE [LARGE SCALE GENOMIC DNA]</scope>
    <source>
        <strain evidence="2">ATCC 51196 / DSM 11244 / BCRC 80197 / JCM 7670 / NBRC 15755 / NCIMB 13165 / 161</strain>
    </source>
</reference>
<evidence type="ECO:0000313" key="2">
    <source>
        <dbReference type="Proteomes" id="UP000002207"/>
    </source>
</evidence>
<gene>
    <name evidence="1" type="ordered locus">ACP_1311</name>
</gene>
<organism evidence="1 2">
    <name type="scientific">Acidobacterium capsulatum (strain ATCC 51196 / DSM 11244 / BCRC 80197 / JCM 7670 / NBRC 15755 / NCIMB 13165 / 161)</name>
    <dbReference type="NCBI Taxonomy" id="240015"/>
    <lineage>
        <taxon>Bacteria</taxon>
        <taxon>Pseudomonadati</taxon>
        <taxon>Acidobacteriota</taxon>
        <taxon>Terriglobia</taxon>
        <taxon>Terriglobales</taxon>
        <taxon>Acidobacteriaceae</taxon>
        <taxon>Acidobacterium</taxon>
    </lineage>
</organism>
<dbReference type="SUPFAM" id="SSF52172">
    <property type="entry name" value="CheY-like"/>
    <property type="match status" value="1"/>
</dbReference>
<name>C1F5D8_ACIC5</name>